<evidence type="ECO:0000256" key="4">
    <source>
        <dbReference type="RuleBase" id="RU362118"/>
    </source>
</evidence>
<dbReference type="PANTHER" id="PTHR43797">
    <property type="entry name" value="HOMOCYSTEINE/CYSTEINE SYNTHASE"/>
    <property type="match status" value="1"/>
</dbReference>
<keyword evidence="2 5" id="KW-0808">Transferase</keyword>
<dbReference type="GO" id="GO:0006535">
    <property type="term" value="P:cysteine biosynthetic process from serine"/>
    <property type="evidence" value="ECO:0007669"/>
    <property type="project" value="TreeGrafter"/>
</dbReference>
<dbReference type="InterPro" id="IPR000277">
    <property type="entry name" value="Cys/Met-Metab_PyrdxlP-dep_enz"/>
</dbReference>
<dbReference type="GO" id="GO:0004124">
    <property type="term" value="F:cysteine synthase activity"/>
    <property type="evidence" value="ECO:0007669"/>
    <property type="project" value="TreeGrafter"/>
</dbReference>
<dbReference type="Gene3D" id="3.40.640.10">
    <property type="entry name" value="Type I PLP-dependent aspartate aminotransferase-like (Major domain)"/>
    <property type="match status" value="1"/>
</dbReference>
<evidence type="ECO:0000256" key="2">
    <source>
        <dbReference type="ARBA" id="ARBA00022679"/>
    </source>
</evidence>
<dbReference type="InterPro" id="IPR006235">
    <property type="entry name" value="OAc-hSer/O-AcSer_sulfhydrylase"/>
</dbReference>
<feature type="non-terminal residue" evidence="5">
    <location>
        <position position="1"/>
    </location>
</feature>
<gene>
    <name evidence="5" type="ORF">E3U55_17235</name>
</gene>
<keyword evidence="6" id="KW-1185">Reference proteome</keyword>
<evidence type="ECO:0000256" key="3">
    <source>
        <dbReference type="ARBA" id="ARBA00022898"/>
    </source>
</evidence>
<dbReference type="GO" id="GO:0030170">
    <property type="term" value="F:pyridoxal phosphate binding"/>
    <property type="evidence" value="ECO:0007669"/>
    <property type="project" value="InterPro"/>
</dbReference>
<evidence type="ECO:0000256" key="1">
    <source>
        <dbReference type="ARBA" id="ARBA00001933"/>
    </source>
</evidence>
<dbReference type="EMBL" id="SOPW01000077">
    <property type="protein sequence ID" value="TFB12277.1"/>
    <property type="molecule type" value="Genomic_DNA"/>
</dbReference>
<dbReference type="GO" id="GO:0005737">
    <property type="term" value="C:cytoplasm"/>
    <property type="evidence" value="ECO:0007669"/>
    <property type="project" value="TreeGrafter"/>
</dbReference>
<accession>A0A4Y8IB62</accession>
<protein>
    <submittedName>
        <fullName evidence="5">O-acetylhomoserine aminocarboxypropyltransferase</fullName>
        <ecNumber evidence="5">2.5.1.49</ecNumber>
    </submittedName>
</protein>
<proteinExistence type="inferred from homology"/>
<dbReference type="InterPro" id="IPR015421">
    <property type="entry name" value="PyrdxlP-dep_Trfase_major"/>
</dbReference>
<dbReference type="Proteomes" id="UP000297975">
    <property type="component" value="Unassembled WGS sequence"/>
</dbReference>
<dbReference type="InterPro" id="IPR015424">
    <property type="entry name" value="PyrdxlP-dep_Trfase"/>
</dbReference>
<sequence>RSAIRPNTRALFAESIANARNDVLDTRAVSAVGEEFAIPLIVDNTLATPAILRPLEHGAAIVVHSASKFLAGHGSVLGGVIVDDGRFDAEGAGHNAPNLVLP</sequence>
<comment type="caution">
    <text evidence="5">The sequence shown here is derived from an EMBL/GenBank/DDBJ whole genome shotgun (WGS) entry which is preliminary data.</text>
</comment>
<evidence type="ECO:0000313" key="6">
    <source>
        <dbReference type="Proteomes" id="UP000297975"/>
    </source>
</evidence>
<reference evidence="5 6" key="1">
    <citation type="submission" date="2019-03" db="EMBL/GenBank/DDBJ databases">
        <authorList>
            <person name="He R.-H."/>
        </authorList>
    </citation>
    <scope>NUCLEOTIDE SEQUENCE [LARGE SCALE GENOMIC DNA]</scope>
    <source>
        <strain evidence="6">SH 714</strain>
    </source>
</reference>
<dbReference type="Pfam" id="PF01053">
    <property type="entry name" value="Cys_Met_Meta_PP"/>
    <property type="match status" value="1"/>
</dbReference>
<dbReference type="RefSeq" id="WP_194840975.1">
    <property type="nucleotide sequence ID" value="NZ_SOPW01000077.1"/>
</dbReference>
<dbReference type="AlphaFoldDB" id="A0A4Y8IB62"/>
<comment type="similarity">
    <text evidence="4">Belongs to the trans-sulfuration enzymes family.</text>
</comment>
<dbReference type="GO" id="GO:0019346">
    <property type="term" value="P:transsulfuration"/>
    <property type="evidence" value="ECO:0007669"/>
    <property type="project" value="InterPro"/>
</dbReference>
<feature type="non-terminal residue" evidence="5">
    <location>
        <position position="102"/>
    </location>
</feature>
<evidence type="ECO:0000313" key="5">
    <source>
        <dbReference type="EMBL" id="TFB12277.1"/>
    </source>
</evidence>
<name>A0A4Y8IB62_9BACI</name>
<comment type="cofactor">
    <cofactor evidence="1 4">
        <name>pyridoxal 5'-phosphate</name>
        <dbReference type="ChEBI" id="CHEBI:597326"/>
    </cofactor>
</comment>
<organism evidence="5 6">
    <name type="scientific">Filobacillus milosensis</name>
    <dbReference type="NCBI Taxonomy" id="94137"/>
    <lineage>
        <taxon>Bacteria</taxon>
        <taxon>Bacillati</taxon>
        <taxon>Bacillota</taxon>
        <taxon>Bacilli</taxon>
        <taxon>Bacillales</taxon>
        <taxon>Bacillaceae</taxon>
        <taxon>Filobacillus</taxon>
    </lineage>
</organism>
<dbReference type="PANTHER" id="PTHR43797:SF2">
    <property type="entry name" value="HOMOCYSTEINE_CYSTEINE SYNTHASE"/>
    <property type="match status" value="1"/>
</dbReference>
<dbReference type="EC" id="2.5.1.49" evidence="5"/>
<dbReference type="GO" id="GO:0071269">
    <property type="term" value="P:L-homocysteine biosynthetic process"/>
    <property type="evidence" value="ECO:0007669"/>
    <property type="project" value="TreeGrafter"/>
</dbReference>
<dbReference type="GO" id="GO:0003961">
    <property type="term" value="F:O-acetylhomoserine aminocarboxypropyltransferase activity"/>
    <property type="evidence" value="ECO:0007669"/>
    <property type="project" value="UniProtKB-EC"/>
</dbReference>
<dbReference type="SUPFAM" id="SSF53383">
    <property type="entry name" value="PLP-dependent transferases"/>
    <property type="match status" value="1"/>
</dbReference>
<keyword evidence="3 4" id="KW-0663">Pyridoxal phosphate</keyword>